<evidence type="ECO:0000259" key="4">
    <source>
        <dbReference type="Pfam" id="PF01258"/>
    </source>
</evidence>
<dbReference type="Pfam" id="PF02663">
    <property type="entry name" value="FmdE"/>
    <property type="match status" value="1"/>
</dbReference>
<evidence type="ECO:0000259" key="5">
    <source>
        <dbReference type="Pfam" id="PF02663"/>
    </source>
</evidence>
<evidence type="ECO:0000256" key="1">
    <source>
        <dbReference type="ARBA" id="ARBA00022723"/>
    </source>
</evidence>
<dbReference type="Gene3D" id="3.30.1330.130">
    <property type="match status" value="1"/>
</dbReference>
<name>A0A7J3Y0D3_9CREN</name>
<protein>
    <submittedName>
        <fullName evidence="6">Formylmethanofuran dehydrogenase</fullName>
    </submittedName>
</protein>
<dbReference type="GO" id="GO:0008270">
    <property type="term" value="F:zinc ion binding"/>
    <property type="evidence" value="ECO:0007669"/>
    <property type="project" value="UniProtKB-KW"/>
</dbReference>
<organism evidence="6">
    <name type="scientific">Thermogladius calderae</name>
    <dbReference type="NCBI Taxonomy" id="1200300"/>
    <lineage>
        <taxon>Archaea</taxon>
        <taxon>Thermoproteota</taxon>
        <taxon>Thermoprotei</taxon>
        <taxon>Desulfurococcales</taxon>
        <taxon>Desulfurococcaceae</taxon>
        <taxon>Thermogladius</taxon>
    </lineage>
</organism>
<dbReference type="PANTHER" id="PTHR39418:SF1">
    <property type="entry name" value="DEHYDROGENASE"/>
    <property type="match status" value="1"/>
</dbReference>
<dbReference type="EMBL" id="DRYK01000084">
    <property type="protein sequence ID" value="HHP68402.1"/>
    <property type="molecule type" value="Genomic_DNA"/>
</dbReference>
<dbReference type="AlphaFoldDB" id="A0A7J3Y0D3"/>
<dbReference type="InterPro" id="IPR003814">
    <property type="entry name" value="FmdEsu_dom"/>
</dbReference>
<feature type="domain" description="Formylmethanofuran dehydrogenase subunit E" evidence="5">
    <location>
        <begin position="13"/>
        <end position="156"/>
    </location>
</feature>
<reference evidence="6" key="1">
    <citation type="journal article" date="2020" name="mSystems">
        <title>Genome- and Community-Level Interaction Insights into Carbon Utilization and Element Cycling Functions of Hydrothermarchaeota in Hydrothermal Sediment.</title>
        <authorList>
            <person name="Zhou Z."/>
            <person name="Liu Y."/>
            <person name="Xu W."/>
            <person name="Pan J."/>
            <person name="Luo Z.H."/>
            <person name="Li M."/>
        </authorList>
    </citation>
    <scope>NUCLEOTIDE SEQUENCE [LARGE SCALE GENOMIC DNA]</scope>
    <source>
        <strain evidence="6">SpSt-110</strain>
    </source>
</reference>
<dbReference type="Pfam" id="PF01258">
    <property type="entry name" value="zf-dskA_traR"/>
    <property type="match status" value="1"/>
</dbReference>
<keyword evidence="1" id="KW-0479">Metal-binding</keyword>
<sequence>MVSRELIEKAREIHGHICPFLVLGLRMSEVAMARLGVRRAGVAESIREDIVAIVEVNNCLADGVQVATGCTFGNNSLIYMDTGKNAVTIFRRGSKKGIRVYVDSERIKSKYFTQDALELFREVVERRGSEEDIEKLRKLWEEIGYSLANIPEDDLVVQEVEIVEDIERAPIFESVRCSKCGELVMAPKTVYIDGKPYCSTCAGREVPAVVGRGITPSFKTPFRVVFTLTPRRM</sequence>
<evidence type="ECO:0000256" key="3">
    <source>
        <dbReference type="ARBA" id="ARBA00022833"/>
    </source>
</evidence>
<keyword evidence="2" id="KW-0863">Zinc-finger</keyword>
<evidence type="ECO:0000256" key="2">
    <source>
        <dbReference type="ARBA" id="ARBA00022771"/>
    </source>
</evidence>
<proteinExistence type="predicted"/>
<evidence type="ECO:0000313" key="6">
    <source>
        <dbReference type="EMBL" id="HHP68402.1"/>
    </source>
</evidence>
<dbReference type="SUPFAM" id="SSF143555">
    <property type="entry name" value="FwdE-like"/>
    <property type="match status" value="1"/>
</dbReference>
<dbReference type="InterPro" id="IPR000962">
    <property type="entry name" value="Znf_DskA_TraR"/>
</dbReference>
<keyword evidence="3" id="KW-0862">Zinc</keyword>
<dbReference type="PIRSF" id="PIRSF006578">
    <property type="entry name" value="FwdE"/>
    <property type="match status" value="1"/>
</dbReference>
<gene>
    <name evidence="6" type="ORF">ENM60_06460</name>
</gene>
<accession>A0A7J3Y0D3</accession>
<dbReference type="PANTHER" id="PTHR39418">
    <property type="entry name" value="DEHYDROGENASE-RELATED"/>
    <property type="match status" value="1"/>
</dbReference>
<comment type="caution">
    <text evidence="6">The sequence shown here is derived from an EMBL/GenBank/DDBJ whole genome shotgun (WGS) entry which is preliminary data.</text>
</comment>
<dbReference type="InterPro" id="IPR026328">
    <property type="entry name" value="FmdE"/>
</dbReference>
<feature type="domain" description="Zinc finger DksA/TraR C4-type" evidence="4">
    <location>
        <begin position="171"/>
        <end position="205"/>
    </location>
</feature>
<dbReference type="InterPro" id="IPR053194">
    <property type="entry name" value="tRNA_methyltr_O"/>
</dbReference>